<keyword evidence="2" id="KW-0732">Signal</keyword>
<reference evidence="3 4" key="1">
    <citation type="journal article" date="2013" name="Genome Announc.">
        <title>Complete genome sequence of the hyperthermophilic sulfate-reducing bacterium Thermodesulfobacterium geofontis OPF15T.</title>
        <authorList>
            <person name="Elkins J.G."/>
            <person name="Hamilton-Brehm S.D."/>
            <person name="Lucas S."/>
            <person name="Han J."/>
            <person name="Lapidus A."/>
            <person name="Cheng J.F."/>
            <person name="Goodwin L.A."/>
            <person name="Pitluck S."/>
            <person name="Peters L."/>
            <person name="Mikhailova N."/>
            <person name="Davenport K.W."/>
            <person name="Detter J.C."/>
            <person name="Han C.S."/>
            <person name="Tapia R."/>
            <person name="Land M.L."/>
            <person name="Hauser L."/>
            <person name="Kyrpides N.C."/>
            <person name="Ivanova N.N."/>
            <person name="Pagani I."/>
            <person name="Bruce D."/>
            <person name="Woyke T."/>
            <person name="Cottingham R.W."/>
        </authorList>
    </citation>
    <scope>NUCLEOTIDE SEQUENCE [LARGE SCALE GENOMIC DNA]</scope>
    <source>
        <strain evidence="3 4">OPF15</strain>
    </source>
</reference>
<gene>
    <name evidence="3" type="ordered locus">TOPB45_0804</name>
</gene>
<dbReference type="OrthoDB" id="9827907at2"/>
<evidence type="ECO:0000256" key="1">
    <source>
        <dbReference type="SAM" id="Coils"/>
    </source>
</evidence>
<evidence type="ECO:0000313" key="4">
    <source>
        <dbReference type="Proteomes" id="UP000006583"/>
    </source>
</evidence>
<keyword evidence="4" id="KW-1185">Reference proteome</keyword>
<name>F8C5D2_THEGP</name>
<feature type="coiled-coil region" evidence="1">
    <location>
        <begin position="86"/>
        <end position="120"/>
    </location>
</feature>
<dbReference type="RefSeq" id="WP_013909603.1">
    <property type="nucleotide sequence ID" value="NC_015682.1"/>
</dbReference>
<evidence type="ECO:0000313" key="3">
    <source>
        <dbReference type="EMBL" id="AEH22904.1"/>
    </source>
</evidence>
<dbReference type="HOGENOM" id="CLU_739488_0_0_0"/>
<feature type="signal peptide" evidence="2">
    <location>
        <begin position="1"/>
        <end position="24"/>
    </location>
</feature>
<proteinExistence type="predicted"/>
<accession>F8C5D2</accession>
<keyword evidence="1" id="KW-0175">Coiled coil</keyword>
<dbReference type="eggNOG" id="ENOG5033QVU">
    <property type="taxonomic scope" value="Bacteria"/>
</dbReference>
<dbReference type="AlphaFoldDB" id="F8C5D2"/>
<protein>
    <submittedName>
        <fullName evidence="3">Uncharacterized protein</fullName>
    </submittedName>
</protein>
<dbReference type="PATRIC" id="fig|795359.3.peg.813"/>
<dbReference type="KEGG" id="top:TOPB45_0804"/>
<evidence type="ECO:0000256" key="2">
    <source>
        <dbReference type="SAM" id="SignalP"/>
    </source>
</evidence>
<dbReference type="Proteomes" id="UP000006583">
    <property type="component" value="Chromosome"/>
</dbReference>
<dbReference type="STRING" id="795359.TOPB45_0804"/>
<feature type="chain" id="PRO_5003367875" evidence="2">
    <location>
        <begin position="25"/>
        <end position="401"/>
    </location>
</feature>
<sequence length="401" mass="47062">MIKKLFTFQIIFVALLIFSSKVLAQSVCDVSITELKKKLIDLQKDQEEAERGIIESDRILMKAQKIILLARANGDVKAGQIAEDTARKAEQAKNMHLKNKQKAEEEIEIIKRYIDIAQQNNFQCMSDVCNKLKEQIDRDKEVMKRFVRDAEALSKRQEEREKELLKEEFETKKDLLLSFLPDVLSIVHSIKELWGSYGNIGRLGKRIQYLINDPKIKDHKTKEMLWKTGEKIREFNIWLDKHISEYVELTSQGIETGSWSSDMYPKITAYLKLMFESNEYVKNYLEDLKKDLYDLNNSPETKELLGDLALSETLSELEKINNRYKLAVTKLAPFANAFHMVINTVYLSVKINYLDNEVNGDYKFTEDLFKQYKILKAQFDKDMEKYKKCQDYSKKLLKREQ</sequence>
<feature type="coiled-coil region" evidence="1">
    <location>
        <begin position="147"/>
        <end position="175"/>
    </location>
</feature>
<organism evidence="3 4">
    <name type="scientific">Thermodesulfobacterium geofontis (strain OPF15)</name>
    <dbReference type="NCBI Taxonomy" id="795359"/>
    <lineage>
        <taxon>Bacteria</taxon>
        <taxon>Pseudomonadati</taxon>
        <taxon>Thermodesulfobacteriota</taxon>
        <taxon>Thermodesulfobacteria</taxon>
        <taxon>Thermodesulfobacteriales</taxon>
        <taxon>Thermodesulfobacteriaceae</taxon>
        <taxon>Thermodesulfobacterium</taxon>
    </lineage>
</organism>
<dbReference type="EMBL" id="CP002829">
    <property type="protein sequence ID" value="AEH22904.1"/>
    <property type="molecule type" value="Genomic_DNA"/>
</dbReference>